<proteinExistence type="predicted"/>
<dbReference type="Pfam" id="PF13320">
    <property type="entry name" value="GH123_cat"/>
    <property type="match status" value="1"/>
</dbReference>
<evidence type="ECO:0000259" key="2">
    <source>
        <dbReference type="Pfam" id="PF13320"/>
    </source>
</evidence>
<keyword evidence="5" id="KW-1185">Reference proteome</keyword>
<evidence type="ECO:0000313" key="4">
    <source>
        <dbReference type="EMBL" id="WNQ13366.1"/>
    </source>
</evidence>
<dbReference type="Gene3D" id="2.60.120.430">
    <property type="entry name" value="Galactose-binding lectin"/>
    <property type="match status" value="1"/>
</dbReference>
<dbReference type="InterPro" id="IPR053850">
    <property type="entry name" value="Glyco_hydro_123_N_2"/>
</dbReference>
<gene>
    <name evidence="4" type="ORF">MJA45_10180</name>
</gene>
<feature type="signal peptide" evidence="1">
    <location>
        <begin position="1"/>
        <end position="25"/>
    </location>
</feature>
<dbReference type="Proteomes" id="UP001305702">
    <property type="component" value="Chromosome"/>
</dbReference>
<name>A0AA96LJQ3_9BACL</name>
<dbReference type="KEGG" id="paun:MJA45_10180"/>
<organism evidence="4 5">
    <name type="scientific">Paenibacillus aurantius</name>
    <dbReference type="NCBI Taxonomy" id="2918900"/>
    <lineage>
        <taxon>Bacteria</taxon>
        <taxon>Bacillati</taxon>
        <taxon>Bacillota</taxon>
        <taxon>Bacilli</taxon>
        <taxon>Bacillales</taxon>
        <taxon>Paenibacillaceae</taxon>
        <taxon>Paenibacillus</taxon>
    </lineage>
</organism>
<sequence>MLRKPLSVLSSAVLLAALLAPVTKADTSPDFSVWVPTNSEKVLRDQAFPAGAEAGSQHLEMGAARNEYESGQVIVKAGDTPLRKLQVSVSELKQTNGSAKIRSEDIQLFREHYIQVTKPTTGAFPAGWYPDALIPLDGFLDVPANQNQGIWIKVKVPKGQEPGDYTGTVTLHETGNPIVIPVRLTVWDFELTDESHSETAFTLWGDQISYAHNGVQGEEFWKLLDKYYWASVDSRIVPSYLPVPTGDIDQFIQLAEPYILNPKVTSYRLPLYLDAQSQPDWAKTKLLVDRLREKGLLAKAFFYLGGQIDEPAPAVFPKVRDYAQKMKEIAPDVRHFVTTQPTDELVPDVNNWIALINKYDKDYAQERQAAGDHVWWYTSVNPKHPFPSYHIDDELLSARLLSWMQKDYGVEGNLFWSTTIFKKYDGKQYVPRDVWTDPLAFPGANGDGYLFYPGTQLGIDGPVGTIRLEAIREGMEDYEYLWQLEQHIKETAARLGVKDYPVHDSLQFYYDRLYKNIRSFADDPANLLDVRADVAEEITSTDKGPLALVGVTGTGGTRQLTIHTEPGAEVRLGDRVLAPSEKGASYDKFTAEVAVHNGPNEAVLTITRDGVSRTLTKIIQVNGEEPTVPVVFQNAETPADLQKLTSSTVNLSLSDEYVTNGQHSLKAEFRGGVKFPNFRLMDAGKGIPTGDWSPYKALEFDVHNVGETANFYVKFHQTNGKTDDTFIQFVRPDRSKTVHIDLSDIALDLTQMKGIEIWMWQQPAAKVLYFDNFRFLTTASGT</sequence>
<dbReference type="Pfam" id="PF22680">
    <property type="entry name" value="Glyco_hydro_123_N_2"/>
    <property type="match status" value="1"/>
</dbReference>
<protein>
    <submittedName>
        <fullName evidence="4">DUF6067 family protein</fullName>
    </submittedName>
</protein>
<dbReference type="InterPro" id="IPR025150">
    <property type="entry name" value="GH123_cat"/>
</dbReference>
<feature type="domain" description="Glycoside hydrolase 123 catalytic" evidence="2">
    <location>
        <begin position="290"/>
        <end position="481"/>
    </location>
</feature>
<evidence type="ECO:0000259" key="3">
    <source>
        <dbReference type="Pfam" id="PF22680"/>
    </source>
</evidence>
<accession>A0AA96LJQ3</accession>
<feature type="chain" id="PRO_5041706799" evidence="1">
    <location>
        <begin position="26"/>
        <end position="782"/>
    </location>
</feature>
<dbReference type="EMBL" id="CP130318">
    <property type="protein sequence ID" value="WNQ13366.1"/>
    <property type="molecule type" value="Genomic_DNA"/>
</dbReference>
<reference evidence="4 5" key="1">
    <citation type="submission" date="2022-02" db="EMBL/GenBank/DDBJ databases">
        <title>Paenibacillus sp. MBLB1776 Whole Genome Shotgun Sequencing.</title>
        <authorList>
            <person name="Hwang C.Y."/>
            <person name="Cho E.-S."/>
            <person name="Seo M.-J."/>
        </authorList>
    </citation>
    <scope>NUCLEOTIDE SEQUENCE [LARGE SCALE GENOMIC DNA]</scope>
    <source>
        <strain evidence="4 5">MBLB1776</strain>
    </source>
</reference>
<dbReference type="RefSeq" id="WP_315607146.1">
    <property type="nucleotide sequence ID" value="NZ_CP130318.1"/>
</dbReference>
<dbReference type="AlphaFoldDB" id="A0AA96LJQ3"/>
<keyword evidence="1" id="KW-0732">Signal</keyword>
<evidence type="ECO:0000313" key="5">
    <source>
        <dbReference type="Proteomes" id="UP001305702"/>
    </source>
</evidence>
<evidence type="ECO:0000256" key="1">
    <source>
        <dbReference type="SAM" id="SignalP"/>
    </source>
</evidence>
<feature type="domain" description="Glycoside hydrolase 123 N-terminal" evidence="3">
    <location>
        <begin position="56"/>
        <end position="172"/>
    </location>
</feature>